<dbReference type="PROSITE" id="PS50093">
    <property type="entry name" value="PKD"/>
    <property type="match status" value="1"/>
</dbReference>
<dbReference type="InterPro" id="IPR000601">
    <property type="entry name" value="PKD_dom"/>
</dbReference>
<feature type="domain" description="PKD" evidence="1">
    <location>
        <begin position="275"/>
        <end position="324"/>
    </location>
</feature>
<dbReference type="InParanoid" id="Q01ZG2"/>
<dbReference type="SMART" id="SM00089">
    <property type="entry name" value="PKD"/>
    <property type="match status" value="1"/>
</dbReference>
<protein>
    <submittedName>
        <fullName evidence="2">PKD domain containing protein</fullName>
    </submittedName>
</protein>
<dbReference type="InterPro" id="IPR035986">
    <property type="entry name" value="PKD_dom_sf"/>
</dbReference>
<dbReference type="KEGG" id="sus:Acid_3986"/>
<reference evidence="2" key="1">
    <citation type="submission" date="2006-10" db="EMBL/GenBank/DDBJ databases">
        <title>Complete sequence of Solibacter usitatus Ellin6076.</title>
        <authorList>
            <consortium name="US DOE Joint Genome Institute"/>
            <person name="Copeland A."/>
            <person name="Lucas S."/>
            <person name="Lapidus A."/>
            <person name="Barry K."/>
            <person name="Detter J.C."/>
            <person name="Glavina del Rio T."/>
            <person name="Hammon N."/>
            <person name="Israni S."/>
            <person name="Dalin E."/>
            <person name="Tice H."/>
            <person name="Pitluck S."/>
            <person name="Thompson L.S."/>
            <person name="Brettin T."/>
            <person name="Bruce D."/>
            <person name="Han C."/>
            <person name="Tapia R."/>
            <person name="Gilna P."/>
            <person name="Schmutz J."/>
            <person name="Larimer F."/>
            <person name="Land M."/>
            <person name="Hauser L."/>
            <person name="Kyrpides N."/>
            <person name="Mikhailova N."/>
            <person name="Janssen P.H."/>
            <person name="Kuske C.R."/>
            <person name="Richardson P."/>
        </authorList>
    </citation>
    <scope>NUCLEOTIDE SEQUENCE</scope>
    <source>
        <strain evidence="2">Ellin6076</strain>
    </source>
</reference>
<dbReference type="InterPro" id="IPR013783">
    <property type="entry name" value="Ig-like_fold"/>
</dbReference>
<gene>
    <name evidence="2" type="ordered locus">Acid_3986</name>
</gene>
<dbReference type="SUPFAM" id="SSF49299">
    <property type="entry name" value="PKD domain"/>
    <property type="match status" value="1"/>
</dbReference>
<sequence>MDRPGTTFKIFQFPADRIPRIDGNTDDWKMVPESYAIGMDQLVDDTNKDRKPDPKDLDVKVKVGWVKGLNRLYFLYEAYDNYWDFARPGLHNDIFEVVVDGDLSGGPLIERFQPTKELSERDAHFSMHGVHAQNYHIMTPPLGKDWALAWGCNAYVKNLPYANAAYDYHFKPGESGKLVLEFWITPFDYAGCEGPQRAVESVLTEDKLIGLAWAVLDYDNANSEQHAFWNLSRQHTMYGKADELVAFRLMPLEPEFRRFEANWSFQVLDMPRRRVAFHDETTGKATSWKWNFGDGATSVEQNPVHEYAKGGDFIVTLEVEGPEGKSQREKIWDVSLR</sequence>
<dbReference type="Gene3D" id="2.60.40.10">
    <property type="entry name" value="Immunoglobulins"/>
    <property type="match status" value="1"/>
</dbReference>
<proteinExistence type="predicted"/>
<organism evidence="2">
    <name type="scientific">Solibacter usitatus (strain Ellin6076)</name>
    <dbReference type="NCBI Taxonomy" id="234267"/>
    <lineage>
        <taxon>Bacteria</taxon>
        <taxon>Pseudomonadati</taxon>
        <taxon>Acidobacteriota</taxon>
        <taxon>Terriglobia</taxon>
        <taxon>Bryobacterales</taxon>
        <taxon>Solibacteraceae</taxon>
        <taxon>Candidatus Solibacter</taxon>
    </lineage>
</organism>
<dbReference type="HOGENOM" id="CLU_066017_0_0_0"/>
<dbReference type="Gene3D" id="2.60.40.1190">
    <property type="match status" value="1"/>
</dbReference>
<dbReference type="STRING" id="234267.Acid_3986"/>
<dbReference type="InterPro" id="IPR022409">
    <property type="entry name" value="PKD/Chitinase_dom"/>
</dbReference>
<evidence type="ECO:0000313" key="2">
    <source>
        <dbReference type="EMBL" id="ABJ84953.1"/>
    </source>
</evidence>
<dbReference type="AlphaFoldDB" id="Q01ZG2"/>
<dbReference type="eggNOG" id="COG3291">
    <property type="taxonomic scope" value="Bacteria"/>
</dbReference>
<name>Q01ZG2_SOLUE</name>
<dbReference type="CDD" id="cd00146">
    <property type="entry name" value="PKD"/>
    <property type="match status" value="1"/>
</dbReference>
<evidence type="ECO:0000259" key="1">
    <source>
        <dbReference type="PROSITE" id="PS50093"/>
    </source>
</evidence>
<dbReference type="EMBL" id="CP000473">
    <property type="protein sequence ID" value="ABJ84953.1"/>
    <property type="molecule type" value="Genomic_DNA"/>
</dbReference>
<dbReference type="Pfam" id="PF18911">
    <property type="entry name" value="PKD_4"/>
    <property type="match status" value="1"/>
</dbReference>
<accession>Q01ZG2</accession>